<dbReference type="EMBL" id="QVIG01000001">
    <property type="protein sequence ID" value="RGD57324.1"/>
    <property type="molecule type" value="Genomic_DNA"/>
</dbReference>
<dbReference type="GO" id="GO:0051536">
    <property type="term" value="F:iron-sulfur cluster binding"/>
    <property type="evidence" value="ECO:0007669"/>
    <property type="project" value="UniProtKB-KW"/>
</dbReference>
<dbReference type="PROSITE" id="PS51918">
    <property type="entry name" value="RADICAL_SAM"/>
    <property type="match status" value="1"/>
</dbReference>
<accession>A0A372ZP51</accession>
<protein>
    <submittedName>
        <fullName evidence="6">Radical SAM protein</fullName>
    </submittedName>
</protein>
<dbReference type="InterPro" id="IPR050377">
    <property type="entry name" value="Radical_SAM_PqqE_MftC-like"/>
</dbReference>
<dbReference type="InterPro" id="IPR013785">
    <property type="entry name" value="Aldolase_TIM"/>
</dbReference>
<keyword evidence="4" id="KW-0411">Iron-sulfur</keyword>
<comment type="caution">
    <text evidence="6">The sequence shown here is derived from an EMBL/GenBank/DDBJ whole genome shotgun (WGS) entry which is preliminary data.</text>
</comment>
<dbReference type="InterPro" id="IPR058240">
    <property type="entry name" value="rSAM_sf"/>
</dbReference>
<evidence type="ECO:0000256" key="3">
    <source>
        <dbReference type="ARBA" id="ARBA00023004"/>
    </source>
</evidence>
<name>A0A372ZP51_9ACTN</name>
<keyword evidence="7" id="KW-1185">Reference proteome</keyword>
<dbReference type="SFLD" id="SFLDS00029">
    <property type="entry name" value="Radical_SAM"/>
    <property type="match status" value="1"/>
</dbReference>
<dbReference type="SUPFAM" id="SSF102114">
    <property type="entry name" value="Radical SAM enzymes"/>
    <property type="match status" value="1"/>
</dbReference>
<dbReference type="AlphaFoldDB" id="A0A372ZP51"/>
<keyword evidence="3" id="KW-0408">Iron</keyword>
<evidence type="ECO:0000313" key="7">
    <source>
        <dbReference type="Proteomes" id="UP000263377"/>
    </source>
</evidence>
<gene>
    <name evidence="6" type="ORF">DR950_05540</name>
</gene>
<dbReference type="CDD" id="cd01335">
    <property type="entry name" value="Radical_SAM"/>
    <property type="match status" value="1"/>
</dbReference>
<dbReference type="PANTHER" id="PTHR11228:SF7">
    <property type="entry name" value="PQQA PEPTIDE CYCLASE"/>
    <property type="match status" value="1"/>
</dbReference>
<keyword evidence="2" id="KW-0479">Metal-binding</keyword>
<dbReference type="GO" id="GO:0003824">
    <property type="term" value="F:catalytic activity"/>
    <property type="evidence" value="ECO:0007669"/>
    <property type="project" value="InterPro"/>
</dbReference>
<dbReference type="SFLD" id="SFLDG01067">
    <property type="entry name" value="SPASM/twitch_domain_containing"/>
    <property type="match status" value="1"/>
</dbReference>
<dbReference type="InterPro" id="IPR007197">
    <property type="entry name" value="rSAM"/>
</dbReference>
<keyword evidence="1" id="KW-0949">S-adenosyl-L-methionine</keyword>
<reference evidence="6 7" key="1">
    <citation type="submission" date="2018-08" db="EMBL/GenBank/DDBJ databases">
        <title>Diversity &amp; Physiological Properties of Lignin-Decomposing Actinobacteria from Soil.</title>
        <authorList>
            <person name="Roh S.G."/>
            <person name="Kim S.B."/>
        </authorList>
    </citation>
    <scope>NUCLEOTIDE SEQUENCE [LARGE SCALE GENOMIC DNA]</scope>
    <source>
        <strain evidence="6 7">MMS17-GH009</strain>
    </source>
</reference>
<dbReference type="Gene3D" id="3.20.20.70">
    <property type="entry name" value="Aldolase class I"/>
    <property type="match status" value="1"/>
</dbReference>
<dbReference type="Pfam" id="PF04055">
    <property type="entry name" value="Radical_SAM"/>
    <property type="match status" value="1"/>
</dbReference>
<dbReference type="Proteomes" id="UP000263377">
    <property type="component" value="Unassembled WGS sequence"/>
</dbReference>
<evidence type="ECO:0000256" key="1">
    <source>
        <dbReference type="ARBA" id="ARBA00022691"/>
    </source>
</evidence>
<evidence type="ECO:0000259" key="5">
    <source>
        <dbReference type="PROSITE" id="PS51918"/>
    </source>
</evidence>
<organism evidence="6 7">
    <name type="scientific">Kitasatospora xanthocidica</name>
    <dbReference type="NCBI Taxonomy" id="83382"/>
    <lineage>
        <taxon>Bacteria</taxon>
        <taxon>Bacillati</taxon>
        <taxon>Actinomycetota</taxon>
        <taxon>Actinomycetes</taxon>
        <taxon>Kitasatosporales</taxon>
        <taxon>Streptomycetaceae</taxon>
        <taxon>Kitasatospora</taxon>
    </lineage>
</organism>
<proteinExistence type="predicted"/>
<dbReference type="GO" id="GO:0046872">
    <property type="term" value="F:metal ion binding"/>
    <property type="evidence" value="ECO:0007669"/>
    <property type="project" value="UniProtKB-KW"/>
</dbReference>
<sequence>MIRAFAAATFDGTTVVHDPAVGTNHLPPQPLPAGCVALDDQQVAAWPEADPSVLSLDFPLSMCWSPIVRCNLACPQCLDDKSVRESTAAERRVLAGHIAASGILGVDISGGEPLLLRDLPELARAIRRQGTSVVSCTTNGWHLARRAEELADSLDAIRVSLDGAAETTHDAWRGQDSYRHAVAGIRAAVDEGLFVQLQMVLMHSNQHEAQELLDRAAQLGAGGVTFLQMLPIGSGVALAAEQMLTDEQAQEIVGPLTVPDGVRVRLRTRTSAGGFTVLRADGYAWRNTRGATGISAFVPVTGPSDLRLPTSGGSS</sequence>
<evidence type="ECO:0000256" key="4">
    <source>
        <dbReference type="ARBA" id="ARBA00023014"/>
    </source>
</evidence>
<dbReference type="RefSeq" id="WP_117486125.1">
    <property type="nucleotide sequence ID" value="NZ_QVIG01000001.1"/>
</dbReference>
<dbReference type="PANTHER" id="PTHR11228">
    <property type="entry name" value="RADICAL SAM DOMAIN PROTEIN"/>
    <property type="match status" value="1"/>
</dbReference>
<feature type="domain" description="Radical SAM core" evidence="5">
    <location>
        <begin position="56"/>
        <end position="269"/>
    </location>
</feature>
<evidence type="ECO:0000256" key="2">
    <source>
        <dbReference type="ARBA" id="ARBA00022723"/>
    </source>
</evidence>
<evidence type="ECO:0000313" key="6">
    <source>
        <dbReference type="EMBL" id="RGD57324.1"/>
    </source>
</evidence>